<proteinExistence type="predicted"/>
<evidence type="ECO:0000313" key="1">
    <source>
        <dbReference type="EMBL" id="BAG42460.1"/>
    </source>
</evidence>
<protein>
    <submittedName>
        <fullName evidence="1">Uncharacterized protein</fullName>
    </submittedName>
</protein>
<evidence type="ECO:0000313" key="2">
    <source>
        <dbReference type="Proteomes" id="UP000008815"/>
    </source>
</evidence>
<accession>A0A0H3KKK4</accession>
<sequence length="195" mass="22362">MRSKPEIRRPEFRWNFVGLPWRRRAACSPGSCVARWAKYGKLRCAATACSTSTPRSTRIAVGRRSDEVIRHAPYTMSHEYLVIFQYHEPEPLQLFERGVIEDYESTTGVFITAASEEEALNWCKAIAQALLCHCNDDRSLDWTRFGHSCWIEPDPGKSTWGHCLDFFQHVQVGEMPDVDAMSTAAYTRWQSKRGA</sequence>
<dbReference type="eggNOG" id="ENOG5033Z0F">
    <property type="taxonomic scope" value="Bacteria"/>
</dbReference>
<dbReference type="Proteomes" id="UP000008815">
    <property type="component" value="Chromosome 1"/>
</dbReference>
<gene>
    <name evidence="1" type="ordered locus">BMULJ_00493</name>
</gene>
<organism evidence="1 2">
    <name type="scientific">Burkholderia multivorans (strain ATCC 17616 / 249)</name>
    <dbReference type="NCBI Taxonomy" id="395019"/>
    <lineage>
        <taxon>Bacteria</taxon>
        <taxon>Pseudomonadati</taxon>
        <taxon>Pseudomonadota</taxon>
        <taxon>Betaproteobacteria</taxon>
        <taxon>Burkholderiales</taxon>
        <taxon>Burkholderiaceae</taxon>
        <taxon>Burkholderia</taxon>
        <taxon>Burkholderia cepacia complex</taxon>
    </lineage>
</organism>
<keyword evidence="2" id="KW-1185">Reference proteome</keyword>
<reference evidence="1 2" key="1">
    <citation type="submission" date="2007-04" db="EMBL/GenBank/DDBJ databases">
        <title>Complete genome sequence of Burkholderia multivorans ATCC 17616.</title>
        <authorList>
            <person name="Ohtsubo Y."/>
            <person name="Yamashita A."/>
            <person name="Kurokawa K."/>
            <person name="Takami H."/>
            <person name="Yuhara S."/>
            <person name="Nishiyama E."/>
            <person name="Endo R."/>
            <person name="Miyazaki R."/>
            <person name="Ono A."/>
            <person name="Yano K."/>
            <person name="Ito M."/>
            <person name="Sota M."/>
            <person name="Yuji N."/>
            <person name="Hattori M."/>
            <person name="Tsuda M."/>
        </authorList>
    </citation>
    <scope>NUCLEOTIDE SEQUENCE [LARGE SCALE GENOMIC DNA]</scope>
    <source>
        <strain evidence="2">ATCC 17616 / 249</strain>
    </source>
</reference>
<dbReference type="KEGG" id="bmj:BMULJ_00493"/>
<name>A0A0H3KKK4_BURM1</name>
<dbReference type="HOGENOM" id="CLU_1394041_0_0_4"/>
<dbReference type="EMBL" id="AP009385">
    <property type="protein sequence ID" value="BAG42460.1"/>
    <property type="molecule type" value="Genomic_DNA"/>
</dbReference>
<dbReference type="AlphaFoldDB" id="A0A0H3KKK4"/>